<dbReference type="EMBL" id="JABARZ010000001">
    <property type="protein sequence ID" value="NMD54392.1"/>
    <property type="molecule type" value="Genomic_DNA"/>
</dbReference>
<dbReference type="Proteomes" id="UP000556611">
    <property type="component" value="Unassembled WGS sequence"/>
</dbReference>
<sequence>MTMVTEPTDTGDASRPVRITDLIGDDDSAEIELEPDRLGLTARTSEL</sequence>
<gene>
    <name evidence="1" type="ORF">HHU10_02000</name>
</gene>
<dbReference type="RefSeq" id="WP_158645089.1">
    <property type="nucleotide sequence ID" value="NZ_JABARZ010000001.1"/>
</dbReference>
<reference evidence="1 2" key="1">
    <citation type="submission" date="2020-04" db="EMBL/GenBank/DDBJ databases">
        <title>MicrobeNet Type strains.</title>
        <authorList>
            <person name="Nicholson A.C."/>
        </authorList>
    </citation>
    <scope>NUCLEOTIDE SEQUENCE [LARGE SCALE GENOMIC DNA]</scope>
    <source>
        <strain evidence="1 2">ATCC BAA-330</strain>
    </source>
</reference>
<comment type="caution">
    <text evidence="1">The sequence shown here is derived from an EMBL/GenBank/DDBJ whole genome shotgun (WGS) entry which is preliminary data.</text>
</comment>
<accession>A0ABX1L881</accession>
<name>A0ABX1L881_9ACTN</name>
<keyword evidence="2" id="KW-1185">Reference proteome</keyword>
<protein>
    <submittedName>
        <fullName evidence="1">Uncharacterized protein</fullName>
    </submittedName>
</protein>
<evidence type="ECO:0000313" key="2">
    <source>
        <dbReference type="Proteomes" id="UP000556611"/>
    </source>
</evidence>
<evidence type="ECO:0000313" key="1">
    <source>
        <dbReference type="EMBL" id="NMD54392.1"/>
    </source>
</evidence>
<organism evidence="1 2">
    <name type="scientific">Tsukamurella columbiensis</name>
    <dbReference type="NCBI Taxonomy" id="128509"/>
    <lineage>
        <taxon>Bacteria</taxon>
        <taxon>Bacillati</taxon>
        <taxon>Actinomycetota</taxon>
        <taxon>Actinomycetes</taxon>
        <taxon>Mycobacteriales</taxon>
        <taxon>Tsukamurellaceae</taxon>
        <taxon>Tsukamurella</taxon>
    </lineage>
</organism>
<proteinExistence type="predicted"/>